<evidence type="ECO:0000256" key="7">
    <source>
        <dbReference type="ARBA" id="ARBA00023211"/>
    </source>
</evidence>
<dbReference type="PANTHER" id="PTHR12992:SF45">
    <property type="entry name" value="NUDIX HYDROLASE DOMAIN-CONTAINING PROTEIN"/>
    <property type="match status" value="1"/>
</dbReference>
<sequence length="272" mass="29661">MNVVTLPELPSTALNGLSTTSKQCIERLRTHHASNTLADLSAHSASKLASVLVLLFERQGQIRVLLTTRSKTLRTHGGQTAFPGGRMDPTDANAVETALREAYEEVRLPLSSPHVHPICLLDPFVSAHHLIVTPVIALLSDITLLDALEANAAEVAHIFTHPLPAILNPIFMDGQPLVPKGSDDWPFSEEYHRCTDEILPSLNNLTYRYHRFRSSASPVTGLTADVLIKVAQIAYGEAPSYEHNPPGQTKDMSELALDFLTTASKHPNAQSS</sequence>
<keyword evidence="5 9" id="KW-0378">Hydrolase</keyword>
<keyword evidence="6" id="KW-0460">Magnesium</keyword>
<dbReference type="InterPro" id="IPR045121">
    <property type="entry name" value="CoAse"/>
</dbReference>
<dbReference type="Proteomes" id="UP000320762">
    <property type="component" value="Unassembled WGS sequence"/>
</dbReference>
<evidence type="ECO:0000256" key="1">
    <source>
        <dbReference type="ARBA" id="ARBA00001936"/>
    </source>
</evidence>
<dbReference type="OrthoDB" id="10260614at2759"/>
<dbReference type="PROSITE" id="PS51462">
    <property type="entry name" value="NUDIX"/>
    <property type="match status" value="1"/>
</dbReference>
<protein>
    <submittedName>
        <fullName evidence="9">NUDIX hydrolase domain-like protein</fullName>
    </submittedName>
</protein>
<dbReference type="STRING" id="97359.A0A550CJF0"/>
<dbReference type="CDD" id="cd03426">
    <property type="entry name" value="NUDIX_CoAse_Nudt7"/>
    <property type="match status" value="1"/>
</dbReference>
<name>A0A550CJF0_9AGAR</name>
<comment type="similarity">
    <text evidence="3">Belongs to the Nudix hydrolase family. PCD1 subfamily.</text>
</comment>
<dbReference type="GO" id="GO:0000287">
    <property type="term" value="F:magnesium ion binding"/>
    <property type="evidence" value="ECO:0007669"/>
    <property type="project" value="InterPro"/>
</dbReference>
<dbReference type="InterPro" id="IPR015797">
    <property type="entry name" value="NUDIX_hydrolase-like_dom_sf"/>
</dbReference>
<dbReference type="GO" id="GO:0009132">
    <property type="term" value="P:nucleoside diphosphate metabolic process"/>
    <property type="evidence" value="ECO:0007669"/>
    <property type="project" value="InterPro"/>
</dbReference>
<dbReference type="InterPro" id="IPR000086">
    <property type="entry name" value="NUDIX_hydrolase_dom"/>
</dbReference>
<dbReference type="PROSITE" id="PS01293">
    <property type="entry name" value="NUDIX_COA"/>
    <property type="match status" value="1"/>
</dbReference>
<dbReference type="PANTHER" id="PTHR12992">
    <property type="entry name" value="NUDIX HYDROLASE"/>
    <property type="match status" value="1"/>
</dbReference>
<evidence type="ECO:0000256" key="2">
    <source>
        <dbReference type="ARBA" id="ARBA00001946"/>
    </source>
</evidence>
<dbReference type="Gene3D" id="3.90.79.10">
    <property type="entry name" value="Nucleoside Triphosphate Pyrophosphohydrolase"/>
    <property type="match status" value="1"/>
</dbReference>
<keyword evidence="10" id="KW-1185">Reference proteome</keyword>
<comment type="cofactor">
    <cofactor evidence="2">
        <name>Mg(2+)</name>
        <dbReference type="ChEBI" id="CHEBI:18420"/>
    </cofactor>
</comment>
<evidence type="ECO:0000256" key="3">
    <source>
        <dbReference type="ARBA" id="ARBA00006506"/>
    </source>
</evidence>
<keyword evidence="7" id="KW-0464">Manganese</keyword>
<comment type="cofactor">
    <cofactor evidence="1">
        <name>Mn(2+)</name>
        <dbReference type="ChEBI" id="CHEBI:29035"/>
    </cofactor>
</comment>
<proteinExistence type="inferred from homology"/>
<dbReference type="SUPFAM" id="SSF55811">
    <property type="entry name" value="Nudix"/>
    <property type="match status" value="1"/>
</dbReference>
<dbReference type="Pfam" id="PF00293">
    <property type="entry name" value="NUDIX"/>
    <property type="match status" value="1"/>
</dbReference>
<evidence type="ECO:0000313" key="9">
    <source>
        <dbReference type="EMBL" id="TRM64884.1"/>
    </source>
</evidence>
<evidence type="ECO:0000256" key="4">
    <source>
        <dbReference type="ARBA" id="ARBA00022723"/>
    </source>
</evidence>
<dbReference type="GO" id="GO:0015938">
    <property type="term" value="P:coenzyme A catabolic process"/>
    <property type="evidence" value="ECO:0007669"/>
    <property type="project" value="TreeGrafter"/>
</dbReference>
<dbReference type="AlphaFoldDB" id="A0A550CJF0"/>
<dbReference type="GO" id="GO:0010945">
    <property type="term" value="F:coenzyme A diphosphatase activity"/>
    <property type="evidence" value="ECO:0007669"/>
    <property type="project" value="InterPro"/>
</dbReference>
<feature type="domain" description="Nudix hydrolase" evidence="8">
    <location>
        <begin position="46"/>
        <end position="184"/>
    </location>
</feature>
<evidence type="ECO:0000256" key="5">
    <source>
        <dbReference type="ARBA" id="ARBA00022801"/>
    </source>
</evidence>
<comment type="caution">
    <text evidence="9">The sequence shown here is derived from an EMBL/GenBank/DDBJ whole genome shotgun (WGS) entry which is preliminary data.</text>
</comment>
<dbReference type="GO" id="GO:0030145">
    <property type="term" value="F:manganese ion binding"/>
    <property type="evidence" value="ECO:0007669"/>
    <property type="project" value="InterPro"/>
</dbReference>
<evidence type="ECO:0000259" key="8">
    <source>
        <dbReference type="PROSITE" id="PS51462"/>
    </source>
</evidence>
<gene>
    <name evidence="9" type="ORF">BD626DRAFT_399926</name>
</gene>
<organism evidence="9 10">
    <name type="scientific">Schizophyllum amplum</name>
    <dbReference type="NCBI Taxonomy" id="97359"/>
    <lineage>
        <taxon>Eukaryota</taxon>
        <taxon>Fungi</taxon>
        <taxon>Dikarya</taxon>
        <taxon>Basidiomycota</taxon>
        <taxon>Agaricomycotina</taxon>
        <taxon>Agaricomycetes</taxon>
        <taxon>Agaricomycetidae</taxon>
        <taxon>Agaricales</taxon>
        <taxon>Schizophyllaceae</taxon>
        <taxon>Schizophyllum</taxon>
    </lineage>
</organism>
<dbReference type="InterPro" id="IPR000059">
    <property type="entry name" value="NUDIX_hydrolase_NudL_CS"/>
</dbReference>
<evidence type="ECO:0000256" key="6">
    <source>
        <dbReference type="ARBA" id="ARBA00022842"/>
    </source>
</evidence>
<reference evidence="9 10" key="1">
    <citation type="journal article" date="2019" name="New Phytol.">
        <title>Comparative genomics reveals unique wood-decay strategies and fruiting body development in the Schizophyllaceae.</title>
        <authorList>
            <person name="Almasi E."/>
            <person name="Sahu N."/>
            <person name="Krizsan K."/>
            <person name="Balint B."/>
            <person name="Kovacs G.M."/>
            <person name="Kiss B."/>
            <person name="Cseklye J."/>
            <person name="Drula E."/>
            <person name="Henrissat B."/>
            <person name="Nagy I."/>
            <person name="Chovatia M."/>
            <person name="Adam C."/>
            <person name="LaButti K."/>
            <person name="Lipzen A."/>
            <person name="Riley R."/>
            <person name="Grigoriev I.V."/>
            <person name="Nagy L.G."/>
        </authorList>
    </citation>
    <scope>NUCLEOTIDE SEQUENCE [LARGE SCALE GENOMIC DNA]</scope>
    <source>
        <strain evidence="9 10">NL-1724</strain>
    </source>
</reference>
<accession>A0A550CJF0</accession>
<evidence type="ECO:0000313" key="10">
    <source>
        <dbReference type="Proteomes" id="UP000320762"/>
    </source>
</evidence>
<dbReference type="EMBL" id="VDMD01000006">
    <property type="protein sequence ID" value="TRM64884.1"/>
    <property type="molecule type" value="Genomic_DNA"/>
</dbReference>
<keyword evidence="4" id="KW-0479">Metal-binding</keyword>